<reference evidence="15" key="2">
    <citation type="submission" date="2021-04" db="EMBL/GenBank/DDBJ databases">
        <authorList>
            <person name="Gilroy R."/>
        </authorList>
    </citation>
    <scope>NUCLEOTIDE SEQUENCE</scope>
    <source>
        <strain evidence="15">ChiGjej1B1-98</strain>
    </source>
</reference>
<evidence type="ECO:0000256" key="5">
    <source>
        <dbReference type="ARBA" id="ARBA00007383"/>
    </source>
</evidence>
<evidence type="ECO:0000256" key="11">
    <source>
        <dbReference type="ARBA" id="ARBA00023211"/>
    </source>
</evidence>
<evidence type="ECO:0000256" key="4">
    <source>
        <dbReference type="ARBA" id="ARBA00004496"/>
    </source>
</evidence>
<dbReference type="GO" id="GO:0003723">
    <property type="term" value="F:RNA binding"/>
    <property type="evidence" value="ECO:0007669"/>
    <property type="project" value="UniProtKB-UniRule"/>
</dbReference>
<dbReference type="GO" id="GO:0032299">
    <property type="term" value="C:ribonuclease H2 complex"/>
    <property type="evidence" value="ECO:0007669"/>
    <property type="project" value="TreeGrafter"/>
</dbReference>
<evidence type="ECO:0000313" key="16">
    <source>
        <dbReference type="Proteomes" id="UP000824005"/>
    </source>
</evidence>
<comment type="cofactor">
    <cofactor evidence="12">
        <name>Mn(2+)</name>
        <dbReference type="ChEBI" id="CHEBI:29035"/>
    </cofactor>
    <cofactor evidence="12">
        <name>Mg(2+)</name>
        <dbReference type="ChEBI" id="CHEBI:18420"/>
    </cofactor>
    <text evidence="12">Manganese or magnesium. Binds 1 divalent metal ion per monomer in the absence of substrate. May bind a second metal ion after substrate binding.</text>
</comment>
<dbReference type="EMBL" id="DXDC01000450">
    <property type="protein sequence ID" value="HIY67520.1"/>
    <property type="molecule type" value="Genomic_DNA"/>
</dbReference>
<dbReference type="GO" id="GO:0004523">
    <property type="term" value="F:RNA-DNA hybrid ribonuclease activity"/>
    <property type="evidence" value="ECO:0007669"/>
    <property type="project" value="UniProtKB-UniRule"/>
</dbReference>
<gene>
    <name evidence="15" type="ORF">H9830_14745</name>
</gene>
<keyword evidence="9 12" id="KW-0255">Endonuclease</keyword>
<dbReference type="InterPro" id="IPR001352">
    <property type="entry name" value="RNase_HII/HIII"/>
</dbReference>
<dbReference type="NCBIfam" id="NF000595">
    <property type="entry name" value="PRK00015.1-3"/>
    <property type="match status" value="1"/>
</dbReference>
<dbReference type="GO" id="GO:0046872">
    <property type="term" value="F:metal ion binding"/>
    <property type="evidence" value="ECO:0007669"/>
    <property type="project" value="UniProtKB-KW"/>
</dbReference>
<name>A0A9D2CBI2_9MICO</name>
<dbReference type="EC" id="3.1.26.4" evidence="13"/>
<dbReference type="GO" id="GO:0006298">
    <property type="term" value="P:mismatch repair"/>
    <property type="evidence" value="ECO:0007669"/>
    <property type="project" value="TreeGrafter"/>
</dbReference>
<dbReference type="GO" id="GO:0043137">
    <property type="term" value="P:DNA replication, removal of RNA primer"/>
    <property type="evidence" value="ECO:0007669"/>
    <property type="project" value="TreeGrafter"/>
</dbReference>
<keyword evidence="8 12" id="KW-0479">Metal-binding</keyword>
<reference evidence="15" key="1">
    <citation type="journal article" date="2021" name="PeerJ">
        <title>Extensive microbial diversity within the chicken gut microbiome revealed by metagenomics and culture.</title>
        <authorList>
            <person name="Gilroy R."/>
            <person name="Ravi A."/>
            <person name="Getino M."/>
            <person name="Pursley I."/>
            <person name="Horton D.L."/>
            <person name="Alikhan N.F."/>
            <person name="Baker D."/>
            <person name="Gharbi K."/>
            <person name="Hall N."/>
            <person name="Watson M."/>
            <person name="Adriaenssens E.M."/>
            <person name="Foster-Nyarko E."/>
            <person name="Jarju S."/>
            <person name="Secka A."/>
            <person name="Antonio M."/>
            <person name="Oren A."/>
            <person name="Chaudhuri R.R."/>
            <person name="La Ragione R."/>
            <person name="Hildebrand F."/>
            <person name="Pallen M.J."/>
        </authorList>
    </citation>
    <scope>NUCLEOTIDE SEQUENCE</scope>
    <source>
        <strain evidence="15">ChiGjej1B1-98</strain>
    </source>
</reference>
<dbReference type="AlphaFoldDB" id="A0A9D2CBI2"/>
<evidence type="ECO:0000313" key="15">
    <source>
        <dbReference type="EMBL" id="HIY67520.1"/>
    </source>
</evidence>
<sequence length="207" mass="22747">MIYPSVDVENEILRECEFVVGIDEVGRGAIAGPVTVGAALLTAEHTTWPEGLRDSKTLTQRRRELIAPQLRQWTTVGLGWVDADRIDGAGISRCLADAAVLALEDLRSQGVELERCHVLLDGSHDWLSDVLPIPMPITVRAKADRDCVSVAAAACYAKVARDEYMKAASLREPHYAWDSNKGYGTAAHLAAIREHGPSVLHRQTWLR</sequence>
<keyword evidence="11" id="KW-0464">Manganese</keyword>
<evidence type="ECO:0000256" key="1">
    <source>
        <dbReference type="ARBA" id="ARBA00000077"/>
    </source>
</evidence>
<comment type="similarity">
    <text evidence="5 13">Belongs to the RNase HII family.</text>
</comment>
<evidence type="ECO:0000256" key="3">
    <source>
        <dbReference type="ARBA" id="ARBA00004065"/>
    </source>
</evidence>
<evidence type="ECO:0000259" key="14">
    <source>
        <dbReference type="PROSITE" id="PS51975"/>
    </source>
</evidence>
<evidence type="ECO:0000256" key="10">
    <source>
        <dbReference type="ARBA" id="ARBA00022801"/>
    </source>
</evidence>
<dbReference type="PANTHER" id="PTHR10954">
    <property type="entry name" value="RIBONUCLEASE H2 SUBUNIT A"/>
    <property type="match status" value="1"/>
</dbReference>
<organism evidence="15 16">
    <name type="scientific">Candidatus Agrococcus pullicola</name>
    <dbReference type="NCBI Taxonomy" id="2838429"/>
    <lineage>
        <taxon>Bacteria</taxon>
        <taxon>Bacillati</taxon>
        <taxon>Actinomycetota</taxon>
        <taxon>Actinomycetes</taxon>
        <taxon>Micrococcales</taxon>
        <taxon>Microbacteriaceae</taxon>
        <taxon>Agrococcus</taxon>
    </lineage>
</organism>
<keyword evidence="10 12" id="KW-0378">Hydrolase</keyword>
<dbReference type="CDD" id="cd07182">
    <property type="entry name" value="RNase_HII_bacteria_HII_like"/>
    <property type="match status" value="1"/>
</dbReference>
<dbReference type="InterPro" id="IPR036397">
    <property type="entry name" value="RNaseH_sf"/>
</dbReference>
<dbReference type="GO" id="GO:0005737">
    <property type="term" value="C:cytoplasm"/>
    <property type="evidence" value="ECO:0007669"/>
    <property type="project" value="UniProtKB-SubCell"/>
</dbReference>
<dbReference type="Gene3D" id="3.30.420.10">
    <property type="entry name" value="Ribonuclease H-like superfamily/Ribonuclease H"/>
    <property type="match status" value="1"/>
</dbReference>
<dbReference type="InterPro" id="IPR022898">
    <property type="entry name" value="RNase_HII"/>
</dbReference>
<feature type="binding site" evidence="12">
    <location>
        <position position="24"/>
    </location>
    <ligand>
        <name>a divalent metal cation</name>
        <dbReference type="ChEBI" id="CHEBI:60240"/>
    </ligand>
</feature>
<feature type="domain" description="RNase H type-2" evidence="14">
    <location>
        <begin position="17"/>
        <end position="207"/>
    </location>
</feature>
<evidence type="ECO:0000256" key="6">
    <source>
        <dbReference type="ARBA" id="ARBA00022490"/>
    </source>
</evidence>
<feature type="binding site" evidence="12">
    <location>
        <position position="121"/>
    </location>
    <ligand>
        <name>a divalent metal cation</name>
        <dbReference type="ChEBI" id="CHEBI:60240"/>
    </ligand>
</feature>
<dbReference type="InterPro" id="IPR024567">
    <property type="entry name" value="RNase_HII/HIII_dom"/>
</dbReference>
<evidence type="ECO:0000256" key="12">
    <source>
        <dbReference type="PROSITE-ProRule" id="PRU01319"/>
    </source>
</evidence>
<proteinExistence type="inferred from homology"/>
<feature type="binding site" evidence="12">
    <location>
        <position position="23"/>
    </location>
    <ligand>
        <name>a divalent metal cation</name>
        <dbReference type="ChEBI" id="CHEBI:60240"/>
    </ligand>
</feature>
<protein>
    <recommendedName>
        <fullName evidence="13">Ribonuclease</fullName>
        <ecNumber evidence="13">3.1.26.4</ecNumber>
    </recommendedName>
</protein>
<comment type="cofactor">
    <cofactor evidence="2">
        <name>Mg(2+)</name>
        <dbReference type="ChEBI" id="CHEBI:18420"/>
    </cofactor>
</comment>
<comment type="catalytic activity">
    <reaction evidence="1 12 13">
        <text>Endonucleolytic cleavage to 5'-phosphomonoester.</text>
        <dbReference type="EC" id="3.1.26.4"/>
    </reaction>
</comment>
<evidence type="ECO:0000256" key="13">
    <source>
        <dbReference type="RuleBase" id="RU003515"/>
    </source>
</evidence>
<evidence type="ECO:0000256" key="2">
    <source>
        <dbReference type="ARBA" id="ARBA00001946"/>
    </source>
</evidence>
<dbReference type="Pfam" id="PF01351">
    <property type="entry name" value="RNase_HII"/>
    <property type="match status" value="1"/>
</dbReference>
<comment type="function">
    <text evidence="3 13">Endonuclease that specifically degrades the RNA of RNA-DNA hybrids.</text>
</comment>
<comment type="caution">
    <text evidence="15">The sequence shown here is derived from an EMBL/GenBank/DDBJ whole genome shotgun (WGS) entry which is preliminary data.</text>
</comment>
<evidence type="ECO:0000256" key="8">
    <source>
        <dbReference type="ARBA" id="ARBA00022723"/>
    </source>
</evidence>
<dbReference type="PANTHER" id="PTHR10954:SF18">
    <property type="entry name" value="RIBONUCLEASE HII"/>
    <property type="match status" value="1"/>
</dbReference>
<dbReference type="Proteomes" id="UP000824005">
    <property type="component" value="Unassembled WGS sequence"/>
</dbReference>
<dbReference type="SUPFAM" id="SSF53098">
    <property type="entry name" value="Ribonuclease H-like"/>
    <property type="match status" value="1"/>
</dbReference>
<keyword evidence="6" id="KW-0963">Cytoplasm</keyword>
<accession>A0A9D2CBI2</accession>
<evidence type="ECO:0000256" key="7">
    <source>
        <dbReference type="ARBA" id="ARBA00022722"/>
    </source>
</evidence>
<evidence type="ECO:0000256" key="9">
    <source>
        <dbReference type="ARBA" id="ARBA00022759"/>
    </source>
</evidence>
<comment type="subcellular location">
    <subcellularLocation>
        <location evidence="4">Cytoplasm</location>
    </subcellularLocation>
</comment>
<keyword evidence="7 12" id="KW-0540">Nuclease</keyword>
<dbReference type="InterPro" id="IPR012337">
    <property type="entry name" value="RNaseH-like_sf"/>
</dbReference>
<dbReference type="PROSITE" id="PS51975">
    <property type="entry name" value="RNASE_H_2"/>
    <property type="match status" value="1"/>
</dbReference>